<accession>A0A0L0V803</accession>
<proteinExistence type="predicted"/>
<sequence>MQRLENIHAVEHGCGRGGRKTKRYKARVGGEVLSGGKSVIDKVCGSGRYIEFESVTAIKLGGITSLRKSKQGEVHQTMLGLH</sequence>
<evidence type="ECO:0000313" key="2">
    <source>
        <dbReference type="Proteomes" id="UP000054564"/>
    </source>
</evidence>
<evidence type="ECO:0000313" key="1">
    <source>
        <dbReference type="EMBL" id="KNE95435.1"/>
    </source>
</evidence>
<comment type="caution">
    <text evidence="1">The sequence shown here is derived from an EMBL/GenBank/DDBJ whole genome shotgun (WGS) entry which is preliminary data.</text>
</comment>
<dbReference type="AlphaFoldDB" id="A0A0L0V803"/>
<dbReference type="Proteomes" id="UP000054564">
    <property type="component" value="Unassembled WGS sequence"/>
</dbReference>
<gene>
    <name evidence="1" type="ORF">PSTG_11288</name>
</gene>
<organism evidence="1 2">
    <name type="scientific">Puccinia striiformis f. sp. tritici PST-78</name>
    <dbReference type="NCBI Taxonomy" id="1165861"/>
    <lineage>
        <taxon>Eukaryota</taxon>
        <taxon>Fungi</taxon>
        <taxon>Dikarya</taxon>
        <taxon>Basidiomycota</taxon>
        <taxon>Pucciniomycotina</taxon>
        <taxon>Pucciniomycetes</taxon>
        <taxon>Pucciniales</taxon>
        <taxon>Pucciniaceae</taxon>
        <taxon>Puccinia</taxon>
    </lineage>
</organism>
<protein>
    <submittedName>
        <fullName evidence="1">Uncharacterized protein</fullName>
    </submittedName>
</protein>
<keyword evidence="2" id="KW-1185">Reference proteome</keyword>
<name>A0A0L0V803_9BASI</name>
<reference evidence="2" key="1">
    <citation type="submission" date="2014-03" db="EMBL/GenBank/DDBJ databases">
        <title>The Genome Sequence of Puccinia striiformis f. sp. tritici PST-78.</title>
        <authorList>
            <consortium name="The Broad Institute Genome Sequencing Platform"/>
            <person name="Cuomo C."/>
            <person name="Hulbert S."/>
            <person name="Chen X."/>
            <person name="Walker B."/>
            <person name="Young S.K."/>
            <person name="Zeng Q."/>
            <person name="Gargeya S."/>
            <person name="Fitzgerald M."/>
            <person name="Haas B."/>
            <person name="Abouelleil A."/>
            <person name="Alvarado L."/>
            <person name="Arachchi H.M."/>
            <person name="Berlin A.M."/>
            <person name="Chapman S.B."/>
            <person name="Goldberg J."/>
            <person name="Griggs A."/>
            <person name="Gujja S."/>
            <person name="Hansen M."/>
            <person name="Howarth C."/>
            <person name="Imamovic A."/>
            <person name="Larimer J."/>
            <person name="McCowan C."/>
            <person name="Montmayeur A."/>
            <person name="Murphy C."/>
            <person name="Neiman D."/>
            <person name="Pearson M."/>
            <person name="Priest M."/>
            <person name="Roberts A."/>
            <person name="Saif S."/>
            <person name="Shea T."/>
            <person name="Sisk P."/>
            <person name="Sykes S."/>
            <person name="Wortman J."/>
            <person name="Nusbaum C."/>
            <person name="Birren B."/>
        </authorList>
    </citation>
    <scope>NUCLEOTIDE SEQUENCE [LARGE SCALE GENOMIC DNA]</scope>
    <source>
        <strain evidence="2">race PST-78</strain>
    </source>
</reference>
<dbReference type="EMBL" id="AJIL01000097">
    <property type="protein sequence ID" value="KNE95435.1"/>
    <property type="molecule type" value="Genomic_DNA"/>
</dbReference>